<dbReference type="Proteomes" id="UP000004750">
    <property type="component" value="Unassembled WGS sequence"/>
</dbReference>
<accession>G9ZF53</accession>
<dbReference type="EMBL" id="AGCM01000076">
    <property type="protein sequence ID" value="EHM54158.1"/>
    <property type="molecule type" value="Genomic_DNA"/>
</dbReference>
<reference evidence="1 2" key="1">
    <citation type="submission" date="2011-08" db="EMBL/GenBank/DDBJ databases">
        <authorList>
            <person name="Weinstock G."/>
            <person name="Sodergren E."/>
            <person name="Clifton S."/>
            <person name="Fulton L."/>
            <person name="Fulton B."/>
            <person name="Courtney L."/>
            <person name="Fronick C."/>
            <person name="Harrison M."/>
            <person name="Strong C."/>
            <person name="Farmer C."/>
            <person name="Delahaunty K."/>
            <person name="Markovic C."/>
            <person name="Hall O."/>
            <person name="Minx P."/>
            <person name="Tomlinson C."/>
            <person name="Mitreva M."/>
            <person name="Hou S."/>
            <person name="Chen J."/>
            <person name="Wollam A."/>
            <person name="Pepin K.H."/>
            <person name="Johnson M."/>
            <person name="Bhonagiri V."/>
            <person name="Zhang X."/>
            <person name="Suruliraj S."/>
            <person name="Warren W."/>
            <person name="Chinwalla A."/>
            <person name="Mardis E.R."/>
            <person name="Wilson R.K."/>
        </authorList>
    </citation>
    <scope>NUCLEOTIDE SEQUENCE [LARGE SCALE GENOMIC DNA]</scope>
    <source>
        <strain evidence="1 2">F0432</strain>
    </source>
</reference>
<dbReference type="HOGENOM" id="CLU_3231278_0_0_6"/>
<organism evidence="1 2">
    <name type="scientific">Cardiobacterium valvarum F0432</name>
    <dbReference type="NCBI Taxonomy" id="797473"/>
    <lineage>
        <taxon>Bacteria</taxon>
        <taxon>Pseudomonadati</taxon>
        <taxon>Pseudomonadota</taxon>
        <taxon>Gammaproteobacteria</taxon>
        <taxon>Cardiobacteriales</taxon>
        <taxon>Cardiobacteriaceae</taxon>
        <taxon>Cardiobacterium</taxon>
    </lineage>
</organism>
<comment type="caution">
    <text evidence="1">The sequence shown here is derived from an EMBL/GenBank/DDBJ whole genome shotgun (WGS) entry which is preliminary data.</text>
</comment>
<name>G9ZF53_9GAMM</name>
<gene>
    <name evidence="1" type="ORF">HMPREF9080_01408</name>
</gene>
<dbReference type="AlphaFoldDB" id="G9ZF53"/>
<sequence>MLRKPAASALMERMSGSFTSASSPFFARLRRKSSIWMWLIGSR</sequence>
<proteinExistence type="predicted"/>
<evidence type="ECO:0000313" key="1">
    <source>
        <dbReference type="EMBL" id="EHM54158.1"/>
    </source>
</evidence>
<evidence type="ECO:0000313" key="2">
    <source>
        <dbReference type="Proteomes" id="UP000004750"/>
    </source>
</evidence>
<protein>
    <submittedName>
        <fullName evidence="1">Uncharacterized protein</fullName>
    </submittedName>
</protein>